<evidence type="ECO:0000313" key="2">
    <source>
        <dbReference type="EMBL" id="TKR67422.1"/>
    </source>
</evidence>
<dbReference type="Proteomes" id="UP000298663">
    <property type="component" value="Unassembled WGS sequence"/>
</dbReference>
<evidence type="ECO:0000256" key="1">
    <source>
        <dbReference type="SAM" id="MobiDB-lite"/>
    </source>
</evidence>
<dbReference type="EMBL" id="AZBU02000008">
    <property type="protein sequence ID" value="TKR67422.1"/>
    <property type="molecule type" value="Genomic_DNA"/>
</dbReference>
<proteinExistence type="predicted"/>
<feature type="compositionally biased region" description="Basic and acidic residues" evidence="1">
    <location>
        <begin position="22"/>
        <end position="38"/>
    </location>
</feature>
<reference evidence="2 3" key="1">
    <citation type="journal article" date="2015" name="Genome Biol.">
        <title>Comparative genomics of Steinernema reveals deeply conserved gene regulatory networks.</title>
        <authorList>
            <person name="Dillman A.R."/>
            <person name="Macchietto M."/>
            <person name="Porter C.F."/>
            <person name="Rogers A."/>
            <person name="Williams B."/>
            <person name="Antoshechkin I."/>
            <person name="Lee M.M."/>
            <person name="Goodwin Z."/>
            <person name="Lu X."/>
            <person name="Lewis E.E."/>
            <person name="Goodrich-Blair H."/>
            <person name="Stock S.P."/>
            <person name="Adams B.J."/>
            <person name="Sternberg P.W."/>
            <person name="Mortazavi A."/>
        </authorList>
    </citation>
    <scope>NUCLEOTIDE SEQUENCE [LARGE SCALE GENOMIC DNA]</scope>
    <source>
        <strain evidence="2 3">ALL</strain>
    </source>
</reference>
<feature type="region of interest" description="Disordered" evidence="1">
    <location>
        <begin position="1"/>
        <end position="57"/>
    </location>
</feature>
<organism evidence="2 3">
    <name type="scientific">Steinernema carpocapsae</name>
    <name type="common">Entomopathogenic nematode</name>
    <dbReference type="NCBI Taxonomy" id="34508"/>
    <lineage>
        <taxon>Eukaryota</taxon>
        <taxon>Metazoa</taxon>
        <taxon>Ecdysozoa</taxon>
        <taxon>Nematoda</taxon>
        <taxon>Chromadorea</taxon>
        <taxon>Rhabditida</taxon>
        <taxon>Tylenchina</taxon>
        <taxon>Panagrolaimomorpha</taxon>
        <taxon>Strongyloidoidea</taxon>
        <taxon>Steinernematidae</taxon>
        <taxon>Steinernema</taxon>
    </lineage>
</organism>
<sequence>MQKKEEGTRFQEGSAEGGQKAAEGERDRHANRGEESRPRGAAACGAEENRSRGGLGSGFFVHSTRQKSSWPLAGRIVSSAWPFQHKRKEGCDYWCNAAPRRQQRNDVQTPEEHHPGRGEIDRRWKTEGMSKLRRTVWKCDLRLTLSGCGYQTRVSSYLELHSSC</sequence>
<comment type="caution">
    <text evidence="2">The sequence shown here is derived from an EMBL/GenBank/DDBJ whole genome shotgun (WGS) entry which is preliminary data.</text>
</comment>
<dbReference type="AlphaFoldDB" id="A0A4U5MEA8"/>
<name>A0A4U5MEA8_STECR</name>
<feature type="compositionally biased region" description="Basic and acidic residues" evidence="1">
    <location>
        <begin position="110"/>
        <end position="122"/>
    </location>
</feature>
<keyword evidence="3" id="KW-1185">Reference proteome</keyword>
<gene>
    <name evidence="2" type="ORF">L596_023578</name>
</gene>
<feature type="region of interest" description="Disordered" evidence="1">
    <location>
        <begin position="103"/>
        <end position="122"/>
    </location>
</feature>
<evidence type="ECO:0000313" key="3">
    <source>
        <dbReference type="Proteomes" id="UP000298663"/>
    </source>
</evidence>
<protein>
    <submittedName>
        <fullName evidence="2">Uncharacterized protein</fullName>
    </submittedName>
</protein>
<reference evidence="2 3" key="2">
    <citation type="journal article" date="2019" name="G3 (Bethesda)">
        <title>Hybrid Assembly of the Genome of the Entomopathogenic Nematode Steinernema carpocapsae Identifies the X-Chromosome.</title>
        <authorList>
            <person name="Serra L."/>
            <person name="Macchietto M."/>
            <person name="Macias-Munoz A."/>
            <person name="McGill C.J."/>
            <person name="Rodriguez I.M."/>
            <person name="Rodriguez B."/>
            <person name="Murad R."/>
            <person name="Mortazavi A."/>
        </authorList>
    </citation>
    <scope>NUCLEOTIDE SEQUENCE [LARGE SCALE GENOMIC DNA]</scope>
    <source>
        <strain evidence="2 3">ALL</strain>
    </source>
</reference>
<accession>A0A4U5MEA8</accession>